<dbReference type="SUPFAM" id="SSF53850">
    <property type="entry name" value="Periplasmic binding protein-like II"/>
    <property type="match status" value="1"/>
</dbReference>
<keyword evidence="3" id="KW-0238">DNA-binding</keyword>
<dbReference type="RefSeq" id="WP_210101952.1">
    <property type="nucleotide sequence ID" value="NZ_BAABLK010000002.1"/>
</dbReference>
<evidence type="ECO:0000256" key="3">
    <source>
        <dbReference type="ARBA" id="ARBA00023125"/>
    </source>
</evidence>
<dbReference type="InterPro" id="IPR036390">
    <property type="entry name" value="WH_DNA-bd_sf"/>
</dbReference>
<dbReference type="Gene3D" id="1.10.10.10">
    <property type="entry name" value="Winged helix-like DNA-binding domain superfamily/Winged helix DNA-binding domain"/>
    <property type="match status" value="1"/>
</dbReference>
<evidence type="ECO:0000256" key="4">
    <source>
        <dbReference type="ARBA" id="ARBA00023163"/>
    </source>
</evidence>
<accession>A0ABP9THD8</accession>
<name>A0ABP9THD8_9MICC</name>
<sequence length="298" mass="33038">MLDIHRLTLLREVKLHGSMSAAARNLSYSHSAVSQQLAVLEKEAGVKLLERVGRNVKLTSAGEELVRNTETILAALERAESDLATSHERVQGVVTIAAFATISRTVLPSVLQALALEHPDLEVRIHRYEPEDAVLRLVSRRVDAVITDSFPGTAEQAVGDLHTTVLGHDSVRGYLPHGRDFNSFDDARQVRWVMEPAESAATQWAMRVCRERGIEPVVAHVSSDLLFHLRLVEHGLAAAFLPDMVLRETDSGIRPSPWLPVDQQRIIQFLVRSGTEEDRALLAVRKAVTRALADRLVL</sequence>
<organism evidence="6 7">
    <name type="scientific">Paeniglutamicibacter antarcticus</name>
    <dbReference type="NCBI Taxonomy" id="494023"/>
    <lineage>
        <taxon>Bacteria</taxon>
        <taxon>Bacillati</taxon>
        <taxon>Actinomycetota</taxon>
        <taxon>Actinomycetes</taxon>
        <taxon>Micrococcales</taxon>
        <taxon>Micrococcaceae</taxon>
        <taxon>Paeniglutamicibacter</taxon>
    </lineage>
</organism>
<dbReference type="PANTHER" id="PTHR30419">
    <property type="entry name" value="HTH-TYPE TRANSCRIPTIONAL REGULATOR YBHD"/>
    <property type="match status" value="1"/>
</dbReference>
<feature type="domain" description="HTH lysR-type" evidence="5">
    <location>
        <begin position="2"/>
        <end position="59"/>
    </location>
</feature>
<dbReference type="Gene3D" id="3.40.190.10">
    <property type="entry name" value="Periplasmic binding protein-like II"/>
    <property type="match status" value="2"/>
</dbReference>
<keyword evidence="7" id="KW-1185">Reference proteome</keyword>
<keyword evidence="2" id="KW-0805">Transcription regulation</keyword>
<reference evidence="7" key="1">
    <citation type="journal article" date="2019" name="Int. J. Syst. Evol. Microbiol.">
        <title>The Global Catalogue of Microorganisms (GCM) 10K type strain sequencing project: providing services to taxonomists for standard genome sequencing and annotation.</title>
        <authorList>
            <consortium name="The Broad Institute Genomics Platform"/>
            <consortium name="The Broad Institute Genome Sequencing Center for Infectious Disease"/>
            <person name="Wu L."/>
            <person name="Ma J."/>
        </authorList>
    </citation>
    <scope>NUCLEOTIDE SEQUENCE [LARGE SCALE GENOMIC DNA]</scope>
    <source>
        <strain evidence="7">JCM 18952</strain>
    </source>
</reference>
<dbReference type="PROSITE" id="PS50931">
    <property type="entry name" value="HTH_LYSR"/>
    <property type="match status" value="1"/>
</dbReference>
<dbReference type="Pfam" id="PF00126">
    <property type="entry name" value="HTH_1"/>
    <property type="match status" value="1"/>
</dbReference>
<evidence type="ECO:0000313" key="6">
    <source>
        <dbReference type="EMBL" id="GAA5225498.1"/>
    </source>
</evidence>
<dbReference type="InterPro" id="IPR000847">
    <property type="entry name" value="LysR_HTH_N"/>
</dbReference>
<comment type="similarity">
    <text evidence="1">Belongs to the LysR transcriptional regulatory family.</text>
</comment>
<dbReference type="InterPro" id="IPR050950">
    <property type="entry name" value="HTH-type_LysR_regulators"/>
</dbReference>
<evidence type="ECO:0000313" key="7">
    <source>
        <dbReference type="Proteomes" id="UP001501257"/>
    </source>
</evidence>
<evidence type="ECO:0000256" key="2">
    <source>
        <dbReference type="ARBA" id="ARBA00023015"/>
    </source>
</evidence>
<dbReference type="Pfam" id="PF03466">
    <property type="entry name" value="LysR_substrate"/>
    <property type="match status" value="1"/>
</dbReference>
<comment type="caution">
    <text evidence="6">The sequence shown here is derived from an EMBL/GenBank/DDBJ whole genome shotgun (WGS) entry which is preliminary data.</text>
</comment>
<dbReference type="InterPro" id="IPR005119">
    <property type="entry name" value="LysR_subst-bd"/>
</dbReference>
<dbReference type="EMBL" id="BAABLK010000002">
    <property type="protein sequence ID" value="GAA5225498.1"/>
    <property type="molecule type" value="Genomic_DNA"/>
</dbReference>
<proteinExistence type="inferred from homology"/>
<gene>
    <name evidence="6" type="ORF">GCM10025778_00280</name>
</gene>
<evidence type="ECO:0000256" key="1">
    <source>
        <dbReference type="ARBA" id="ARBA00009437"/>
    </source>
</evidence>
<dbReference type="PANTHER" id="PTHR30419:SF29">
    <property type="entry name" value="LYSR-FAMILY TRANSCRIPTIONAL REGULATOR"/>
    <property type="match status" value="1"/>
</dbReference>
<protein>
    <submittedName>
        <fullName evidence="6">LysR substrate-binding domain-containing protein</fullName>
    </submittedName>
</protein>
<dbReference type="SUPFAM" id="SSF46785">
    <property type="entry name" value="Winged helix' DNA-binding domain"/>
    <property type="match status" value="1"/>
</dbReference>
<dbReference type="InterPro" id="IPR036388">
    <property type="entry name" value="WH-like_DNA-bd_sf"/>
</dbReference>
<keyword evidence="4" id="KW-0804">Transcription</keyword>
<dbReference type="Proteomes" id="UP001501257">
    <property type="component" value="Unassembled WGS sequence"/>
</dbReference>
<evidence type="ECO:0000259" key="5">
    <source>
        <dbReference type="PROSITE" id="PS50931"/>
    </source>
</evidence>